<dbReference type="PANTHER" id="PTHR47019:SF1">
    <property type="entry name" value="LIPID II FLIPPASE MURJ"/>
    <property type="match status" value="1"/>
</dbReference>
<keyword evidence="4 10" id="KW-0133">Cell shape</keyword>
<feature type="transmembrane region" description="Helical" evidence="10">
    <location>
        <begin position="49"/>
        <end position="70"/>
    </location>
</feature>
<dbReference type="EMBL" id="JBGUBD010000006">
    <property type="protein sequence ID" value="MFA9478806.1"/>
    <property type="molecule type" value="Genomic_DNA"/>
</dbReference>
<keyword evidence="2 10" id="KW-1003">Cell membrane</keyword>
<keyword evidence="7 10" id="KW-0472">Membrane</keyword>
<keyword evidence="6 10" id="KW-1133">Transmembrane helix</keyword>
<dbReference type="CDD" id="cd13123">
    <property type="entry name" value="MATE_MurJ_like"/>
    <property type="match status" value="1"/>
</dbReference>
<evidence type="ECO:0000256" key="7">
    <source>
        <dbReference type="ARBA" id="ARBA00023136"/>
    </source>
</evidence>
<feature type="transmembrane region" description="Helical" evidence="10">
    <location>
        <begin position="453"/>
        <end position="473"/>
    </location>
</feature>
<evidence type="ECO:0000256" key="1">
    <source>
        <dbReference type="ARBA" id="ARBA00004651"/>
    </source>
</evidence>
<reference evidence="12 13" key="1">
    <citation type="submission" date="2024-08" db="EMBL/GenBank/DDBJ databases">
        <title>Whole-genome sequencing of halo(alkali)philic microorganisms from hypersaline lakes.</title>
        <authorList>
            <person name="Sorokin D.Y."/>
            <person name="Merkel A.Y."/>
            <person name="Messina E."/>
            <person name="Yakimov M."/>
        </authorList>
    </citation>
    <scope>NUCLEOTIDE SEQUENCE [LARGE SCALE GENOMIC DNA]</scope>
    <source>
        <strain evidence="12 13">AB-hyl4</strain>
    </source>
</reference>
<evidence type="ECO:0000256" key="10">
    <source>
        <dbReference type="HAMAP-Rule" id="MF_02078"/>
    </source>
</evidence>
<evidence type="ECO:0000313" key="13">
    <source>
        <dbReference type="Proteomes" id="UP001575105"/>
    </source>
</evidence>
<name>A0ABV4U5J0_9BACT</name>
<feature type="transmembrane region" description="Helical" evidence="10">
    <location>
        <begin position="426"/>
        <end position="447"/>
    </location>
</feature>
<dbReference type="PIRSF" id="PIRSF002869">
    <property type="entry name" value="MviN"/>
    <property type="match status" value="1"/>
</dbReference>
<sequence length="556" mass="59348">MTETVETTSRDADAADAGSDAGDGGFVGSAMLVSLMTLLSRITGLVRDAVLAAVFGLSAIADAFFVGFLVPNLFRRLFGEGALSAAFIPHYTDLLKRDPELAKRFASLCLGLLTVLLVGITLLGELALAGLLAAREWTDTSALAIRLTMLMLPYMPLICLVALIGGVLHVHGRFGPPAAAPLLLNIVMIAAAAWAAWGAGGDSVQVAFIVAYGVLLAGVLQLVWQVAVLLRCTKLTATFAGTWPALRSTLVMLLPMLIGLAVFQINAFLDSLIAIGLSPREGAETFRVFGRDMRYPIETGSVAALQWAQRLYQFPLGVFGIAVATAIFPALAAAAATKADGAMTDNFRKILRHGLQLTVFIGLPASVGLLILREPVTRLIYERGAFATDDAIYVATILAGYAASVWAYSMMHVLTRAFYAMKDSRTPLRIGLSLVGFNLGLNLVLIWPLGAAGLAWSTAISAAMQVVLLLWCIRRYVDHPIDANVWRSWGRTASLSAIMAAVLLPMLWLLDTSSMTTGPLALAVFGLVAMGMGIMLGGAWLLKADELRWLIKRRAT</sequence>
<dbReference type="InterPro" id="IPR051050">
    <property type="entry name" value="Lipid_II_flippase_MurJ/MviN"/>
</dbReference>
<dbReference type="Pfam" id="PF03023">
    <property type="entry name" value="MurJ"/>
    <property type="match status" value="1"/>
</dbReference>
<evidence type="ECO:0000256" key="11">
    <source>
        <dbReference type="PIRNR" id="PIRNR002869"/>
    </source>
</evidence>
<gene>
    <name evidence="10 12" type="primary">murJ</name>
    <name evidence="12" type="ORF">ACERK3_10915</name>
</gene>
<comment type="function">
    <text evidence="8 10 11">Involved in peptidoglycan biosynthesis. Transports lipid-linked peptidoglycan precursors from the inner to the outer leaflet of the cytoplasmic membrane.</text>
</comment>
<evidence type="ECO:0000256" key="4">
    <source>
        <dbReference type="ARBA" id="ARBA00022960"/>
    </source>
</evidence>
<evidence type="ECO:0000313" key="12">
    <source>
        <dbReference type="EMBL" id="MFA9478806.1"/>
    </source>
</evidence>
<evidence type="ECO:0000256" key="5">
    <source>
        <dbReference type="ARBA" id="ARBA00022984"/>
    </source>
</evidence>
<accession>A0ABV4U5J0</accession>
<protein>
    <recommendedName>
        <fullName evidence="10">Probable lipid II flippase MurJ</fullName>
    </recommendedName>
</protein>
<comment type="subcellular location">
    <subcellularLocation>
        <location evidence="1 10">Cell membrane</location>
        <topology evidence="1 10">Multi-pass membrane protein</topology>
    </subcellularLocation>
</comment>
<keyword evidence="10 11" id="KW-0961">Cell wall biogenesis/degradation</keyword>
<dbReference type="PRINTS" id="PR01806">
    <property type="entry name" value="VIRFACTRMVIN"/>
</dbReference>
<dbReference type="NCBIfam" id="TIGR01695">
    <property type="entry name" value="murJ_mviN"/>
    <property type="match status" value="1"/>
</dbReference>
<dbReference type="PANTHER" id="PTHR47019">
    <property type="entry name" value="LIPID II FLIPPASE MURJ"/>
    <property type="match status" value="1"/>
</dbReference>
<dbReference type="HAMAP" id="MF_02078">
    <property type="entry name" value="MurJ_MviN"/>
    <property type="match status" value="1"/>
</dbReference>
<feature type="transmembrane region" description="Helical" evidence="10">
    <location>
        <begin position="522"/>
        <end position="542"/>
    </location>
</feature>
<comment type="pathway">
    <text evidence="10">Cell wall biogenesis; peptidoglycan biosynthesis.</text>
</comment>
<dbReference type="Proteomes" id="UP001575105">
    <property type="component" value="Unassembled WGS sequence"/>
</dbReference>
<dbReference type="InterPro" id="IPR004268">
    <property type="entry name" value="MurJ"/>
</dbReference>
<feature type="transmembrane region" description="Helical" evidence="10">
    <location>
        <begin position="105"/>
        <end position="131"/>
    </location>
</feature>
<organism evidence="12 13">
    <name type="scientific">Natronomicrosphaera hydrolytica</name>
    <dbReference type="NCBI Taxonomy" id="3242702"/>
    <lineage>
        <taxon>Bacteria</taxon>
        <taxon>Pseudomonadati</taxon>
        <taxon>Planctomycetota</taxon>
        <taxon>Phycisphaerae</taxon>
        <taxon>Phycisphaerales</taxon>
        <taxon>Phycisphaeraceae</taxon>
        <taxon>Natronomicrosphaera</taxon>
    </lineage>
</organism>
<evidence type="ECO:0000256" key="9">
    <source>
        <dbReference type="ARBA" id="ARBA00061532"/>
    </source>
</evidence>
<feature type="transmembrane region" description="Helical" evidence="10">
    <location>
        <begin position="151"/>
        <end position="170"/>
    </location>
</feature>
<comment type="caution">
    <text evidence="12">The sequence shown here is derived from an EMBL/GenBank/DDBJ whole genome shotgun (WGS) entry which is preliminary data.</text>
</comment>
<keyword evidence="10 11" id="KW-0813">Transport</keyword>
<feature type="transmembrane region" description="Helical" evidence="10">
    <location>
        <begin position="493"/>
        <end position="510"/>
    </location>
</feature>
<evidence type="ECO:0000256" key="8">
    <source>
        <dbReference type="ARBA" id="ARBA00060041"/>
    </source>
</evidence>
<feature type="transmembrane region" description="Helical" evidence="10">
    <location>
        <begin position="392"/>
        <end position="414"/>
    </location>
</feature>
<evidence type="ECO:0000256" key="6">
    <source>
        <dbReference type="ARBA" id="ARBA00022989"/>
    </source>
</evidence>
<evidence type="ECO:0000256" key="3">
    <source>
        <dbReference type="ARBA" id="ARBA00022692"/>
    </source>
</evidence>
<comment type="similarity">
    <text evidence="9 10 11">Belongs to the MurJ/MviN family.</text>
</comment>
<proteinExistence type="inferred from homology"/>
<feature type="transmembrane region" description="Helical" evidence="10">
    <location>
        <begin position="354"/>
        <end position="372"/>
    </location>
</feature>
<keyword evidence="13" id="KW-1185">Reference proteome</keyword>
<feature type="transmembrane region" description="Helical" evidence="10">
    <location>
        <begin position="206"/>
        <end position="230"/>
    </location>
</feature>
<keyword evidence="5 10" id="KW-0573">Peptidoglycan synthesis</keyword>
<feature type="transmembrane region" description="Helical" evidence="10">
    <location>
        <begin position="182"/>
        <end position="200"/>
    </location>
</feature>
<keyword evidence="3 10" id="KW-0812">Transmembrane</keyword>
<evidence type="ECO:0000256" key="2">
    <source>
        <dbReference type="ARBA" id="ARBA00022475"/>
    </source>
</evidence>
<feature type="transmembrane region" description="Helical" evidence="10">
    <location>
        <begin position="314"/>
        <end position="334"/>
    </location>
</feature>
<feature type="transmembrane region" description="Helical" evidence="10">
    <location>
        <begin position="250"/>
        <end position="269"/>
    </location>
</feature>
<dbReference type="RefSeq" id="WP_425345731.1">
    <property type="nucleotide sequence ID" value="NZ_JBGUBD010000006.1"/>
</dbReference>